<feature type="compositionally biased region" description="Low complexity" evidence="1">
    <location>
        <begin position="106"/>
        <end position="116"/>
    </location>
</feature>
<gene>
    <name evidence="3" type="primary">LOC106007419</name>
</gene>
<feature type="region of interest" description="Disordered" evidence="1">
    <location>
        <begin position="211"/>
        <end position="246"/>
    </location>
</feature>
<dbReference type="GeneID" id="106007419"/>
<organism evidence="2 3">
    <name type="scientific">Mustela putorius furo</name>
    <name type="common">European domestic ferret</name>
    <name type="synonym">Mustela furo</name>
    <dbReference type="NCBI Taxonomy" id="9669"/>
    <lineage>
        <taxon>Eukaryota</taxon>
        <taxon>Metazoa</taxon>
        <taxon>Chordata</taxon>
        <taxon>Craniata</taxon>
        <taxon>Vertebrata</taxon>
        <taxon>Euteleostomi</taxon>
        <taxon>Mammalia</taxon>
        <taxon>Eutheria</taxon>
        <taxon>Laurasiatheria</taxon>
        <taxon>Carnivora</taxon>
        <taxon>Caniformia</taxon>
        <taxon>Musteloidea</taxon>
        <taxon>Mustelidae</taxon>
        <taxon>Mustelinae</taxon>
        <taxon>Mustela</taxon>
    </lineage>
</organism>
<dbReference type="RefSeq" id="XP_012920080.1">
    <property type="nucleotide sequence ID" value="XM_013064626.2"/>
</dbReference>
<accession>A0A8U0THV5</accession>
<evidence type="ECO:0000313" key="2">
    <source>
        <dbReference type="Proteomes" id="UP000000715"/>
    </source>
</evidence>
<reference evidence="3" key="1">
    <citation type="submission" date="2025-08" db="UniProtKB">
        <authorList>
            <consortium name="RefSeq"/>
        </authorList>
    </citation>
    <scope>IDENTIFICATION</scope>
    <source>
        <tissue evidence="3">Brain</tissue>
    </source>
</reference>
<keyword evidence="2" id="KW-1185">Reference proteome</keyword>
<evidence type="ECO:0000256" key="1">
    <source>
        <dbReference type="SAM" id="MobiDB-lite"/>
    </source>
</evidence>
<proteinExistence type="predicted"/>
<protein>
    <submittedName>
        <fullName evidence="3">Translation initiation factor IF-2-like</fullName>
    </submittedName>
</protein>
<sequence length="368" mass="38441">MGSQRSPAAPGESIFISASHTSLWVCRVDRHLEIRRSHSVGDGACGRSHLPASSPAGADRCIPRRPAEPGPTRSRRPGVWGGPSESGVLVAGEAPRSRGAPTLPVTTTRAHTRPACPATPPTGRPGTRWPGGLSSPSRDPAETWGLGLRHLTAQSASPPPRTARDATLRPGSAGARVPRLRPAGPMVPPGLGRGRAGLNLWGRGWFPFPAAASPGRCRKTQPAGDRREGQDDGVADPAGTRAPSVLPNLYPTAGWLGTARGLGGGAGLGGRAWRRRGFGSVTNGREWRAGTAPRSRAETSEETRGRWVLGGRSVWGLPSPVAALDCPHATGPRGRTTRQRIVCKESVGAELSLESDAGDGGFHRPHSE</sequence>
<dbReference type="KEGG" id="mpuf:106007419"/>
<evidence type="ECO:0000313" key="3">
    <source>
        <dbReference type="RefSeq" id="XP_012920080.1"/>
    </source>
</evidence>
<feature type="region of interest" description="Disordered" evidence="1">
    <location>
        <begin position="40"/>
        <end position="191"/>
    </location>
</feature>
<dbReference type="Proteomes" id="UP000000715">
    <property type="component" value="Unplaced"/>
</dbReference>
<dbReference type="AlphaFoldDB" id="A0A8U0THV5"/>
<name>A0A8U0THV5_MUSPF</name>
<dbReference type="OrthoDB" id="9368434at2759"/>